<dbReference type="InterPro" id="IPR052895">
    <property type="entry name" value="HetReg/Transcr_Mod"/>
</dbReference>
<dbReference type="Proteomes" id="UP000616885">
    <property type="component" value="Unassembled WGS sequence"/>
</dbReference>
<accession>A0A8H7NBW5</accession>
<dbReference type="PANTHER" id="PTHR24148:SF64">
    <property type="entry name" value="HETEROKARYON INCOMPATIBILITY DOMAIN-CONTAINING PROTEIN"/>
    <property type="match status" value="1"/>
</dbReference>
<name>A0A8H7NBW5_BIOOC</name>
<sequence length="560" mass="64859">MSGVYGDTLQSGHIRLLDVRARWAGSKPEFEGSFRLVSLSDRPLPEFTAVSYCWDDWSKFKESELERFQLPGYQSLPLSPTLWHLFNSLQQNSPNFTVWVDFVCINQKNKDERESQVQQMNKVYSFAKNVLLWLGKSDNISEKAFHSMKNNRRDQSGLNSVFLLLRRPWFQRVWVIQEITVSKKVQMCCGDDREDFDYFSDYIFDIWKYFYGWDGFEDNDDAVRGLWCVTRLFFIREDFKVNKLYFESLLQEAFRRQATDKRDMVYAFLGLADNRHLPPPNYTISEEELYVETAKALLCNGKSLDLLALCGISRERSPSLPTWAPDLRYHSFSEPLVPCDRANWKAGGPLQVPPRIEAPLRLRLQVRPIDAVAIVCPPFNSESVADQQAAFEAIRALRLRVPGDISEEKWMDGLFSTLIWGLDIDDQPLESGKQWATYRKYFKDWLKWLQLSSCEEDLHKIKRNEYHRAMGVRIDTWVAFMTHRGDFCIGPAAIAVGDIVCTVPGCRLPLVLRAESDVSDEGTRRPLAPTRVLVGCCYVERLMFGKAAELERPLDEILLQ</sequence>
<feature type="domain" description="Heterokaryon incompatibility" evidence="1">
    <location>
        <begin position="47"/>
        <end position="178"/>
    </location>
</feature>
<evidence type="ECO:0000259" key="1">
    <source>
        <dbReference type="Pfam" id="PF06985"/>
    </source>
</evidence>
<dbReference type="AlphaFoldDB" id="A0A8H7NBW5"/>
<gene>
    <name evidence="2" type="ORF">IM811_011757</name>
</gene>
<evidence type="ECO:0000313" key="3">
    <source>
        <dbReference type="Proteomes" id="UP000616885"/>
    </source>
</evidence>
<dbReference type="Pfam" id="PF06985">
    <property type="entry name" value="HET"/>
    <property type="match status" value="1"/>
</dbReference>
<comment type="caution">
    <text evidence="2">The sequence shown here is derived from an EMBL/GenBank/DDBJ whole genome shotgun (WGS) entry which is preliminary data.</text>
</comment>
<proteinExistence type="predicted"/>
<reference evidence="2" key="1">
    <citation type="submission" date="2020-10" db="EMBL/GenBank/DDBJ databases">
        <title>High-Quality Genome Resource of Clonostachys rosea strain S41 by Oxford Nanopore Long-Read Sequencing.</title>
        <authorList>
            <person name="Wang H."/>
        </authorList>
    </citation>
    <scope>NUCLEOTIDE SEQUENCE</scope>
    <source>
        <strain evidence="2">S41</strain>
    </source>
</reference>
<dbReference type="EMBL" id="JADCTT010000004">
    <property type="protein sequence ID" value="KAF9752999.1"/>
    <property type="molecule type" value="Genomic_DNA"/>
</dbReference>
<organism evidence="2 3">
    <name type="scientific">Bionectria ochroleuca</name>
    <name type="common">Gliocladium roseum</name>
    <dbReference type="NCBI Taxonomy" id="29856"/>
    <lineage>
        <taxon>Eukaryota</taxon>
        <taxon>Fungi</taxon>
        <taxon>Dikarya</taxon>
        <taxon>Ascomycota</taxon>
        <taxon>Pezizomycotina</taxon>
        <taxon>Sordariomycetes</taxon>
        <taxon>Hypocreomycetidae</taxon>
        <taxon>Hypocreales</taxon>
        <taxon>Bionectriaceae</taxon>
        <taxon>Clonostachys</taxon>
    </lineage>
</organism>
<evidence type="ECO:0000313" key="2">
    <source>
        <dbReference type="EMBL" id="KAF9752999.1"/>
    </source>
</evidence>
<dbReference type="InterPro" id="IPR010730">
    <property type="entry name" value="HET"/>
</dbReference>
<protein>
    <recommendedName>
        <fullName evidence="1">Heterokaryon incompatibility domain-containing protein</fullName>
    </recommendedName>
</protein>
<dbReference type="PANTHER" id="PTHR24148">
    <property type="entry name" value="ANKYRIN REPEAT DOMAIN-CONTAINING PROTEIN 39 HOMOLOG-RELATED"/>
    <property type="match status" value="1"/>
</dbReference>